<dbReference type="InterPro" id="IPR035965">
    <property type="entry name" value="PAS-like_dom_sf"/>
</dbReference>
<dbReference type="PROSITE" id="PS50113">
    <property type="entry name" value="PAC"/>
    <property type="match status" value="1"/>
</dbReference>
<dbReference type="Gene3D" id="3.30.70.270">
    <property type="match status" value="1"/>
</dbReference>
<protein>
    <submittedName>
        <fullName evidence="6">Bifunctional diguanylate cyclase/phosphodiesterase</fullName>
    </submittedName>
</protein>
<dbReference type="PROSITE" id="PS50887">
    <property type="entry name" value="GGDEF"/>
    <property type="match status" value="1"/>
</dbReference>
<feature type="domain" description="GGDEF" evidence="5">
    <location>
        <begin position="387"/>
        <end position="521"/>
    </location>
</feature>
<keyword evidence="1" id="KW-0472">Membrane</keyword>
<organism evidence="6 7">
    <name type="scientific">Devosia albogilva</name>
    <dbReference type="NCBI Taxonomy" id="429726"/>
    <lineage>
        <taxon>Bacteria</taxon>
        <taxon>Pseudomonadati</taxon>
        <taxon>Pseudomonadota</taxon>
        <taxon>Alphaproteobacteria</taxon>
        <taxon>Hyphomicrobiales</taxon>
        <taxon>Devosiaceae</taxon>
        <taxon>Devosia</taxon>
    </lineage>
</organism>
<dbReference type="PANTHER" id="PTHR44757:SF2">
    <property type="entry name" value="BIOFILM ARCHITECTURE MAINTENANCE PROTEIN MBAA"/>
    <property type="match status" value="1"/>
</dbReference>
<feature type="transmembrane region" description="Helical" evidence="1">
    <location>
        <begin position="186"/>
        <end position="205"/>
    </location>
</feature>
<dbReference type="Proteomes" id="UP001597521">
    <property type="component" value="Unassembled WGS sequence"/>
</dbReference>
<evidence type="ECO:0000256" key="1">
    <source>
        <dbReference type="SAM" id="Phobius"/>
    </source>
</evidence>
<dbReference type="SUPFAM" id="SSF141868">
    <property type="entry name" value="EAL domain-like"/>
    <property type="match status" value="1"/>
</dbReference>
<dbReference type="InterPro" id="IPR000160">
    <property type="entry name" value="GGDEF_dom"/>
</dbReference>
<gene>
    <name evidence="6" type="ORF">ACFSX5_04155</name>
</gene>
<dbReference type="EMBL" id="JBHUNP010000001">
    <property type="protein sequence ID" value="MFD2646987.1"/>
    <property type="molecule type" value="Genomic_DNA"/>
</dbReference>
<dbReference type="CDD" id="cd01949">
    <property type="entry name" value="GGDEF"/>
    <property type="match status" value="1"/>
</dbReference>
<dbReference type="SUPFAM" id="SSF55785">
    <property type="entry name" value="PYP-like sensor domain (PAS domain)"/>
    <property type="match status" value="1"/>
</dbReference>
<evidence type="ECO:0000259" key="2">
    <source>
        <dbReference type="PROSITE" id="PS50112"/>
    </source>
</evidence>
<dbReference type="Gene3D" id="3.20.20.450">
    <property type="entry name" value="EAL domain"/>
    <property type="match status" value="1"/>
</dbReference>
<dbReference type="InterPro" id="IPR035919">
    <property type="entry name" value="EAL_sf"/>
</dbReference>
<dbReference type="SMART" id="SM00267">
    <property type="entry name" value="GGDEF"/>
    <property type="match status" value="1"/>
</dbReference>
<dbReference type="NCBIfam" id="TIGR00229">
    <property type="entry name" value="sensory_box"/>
    <property type="match status" value="1"/>
</dbReference>
<dbReference type="Pfam" id="PF08448">
    <property type="entry name" value="PAS_4"/>
    <property type="match status" value="1"/>
</dbReference>
<dbReference type="InterPro" id="IPR001633">
    <property type="entry name" value="EAL_dom"/>
</dbReference>
<name>A0ABW5QH31_9HYPH</name>
<dbReference type="CDD" id="cd01948">
    <property type="entry name" value="EAL"/>
    <property type="match status" value="1"/>
</dbReference>
<comment type="caution">
    <text evidence="6">The sequence shown here is derived from an EMBL/GenBank/DDBJ whole genome shotgun (WGS) entry which is preliminary data.</text>
</comment>
<dbReference type="CDD" id="cd00130">
    <property type="entry name" value="PAS"/>
    <property type="match status" value="1"/>
</dbReference>
<feature type="transmembrane region" description="Helical" evidence="1">
    <location>
        <begin position="162"/>
        <end position="180"/>
    </location>
</feature>
<dbReference type="Gene3D" id="3.30.450.20">
    <property type="entry name" value="PAS domain"/>
    <property type="match status" value="1"/>
</dbReference>
<accession>A0ABW5QH31</accession>
<feature type="transmembrane region" description="Helical" evidence="1">
    <location>
        <begin position="69"/>
        <end position="88"/>
    </location>
</feature>
<sequence>MKSVSGPSVFSAVDRFVDRAIGADGLTPHLRDKLLAQQLASVGQMFPAITAASLVVAALFMVLSWGTSLAWPMALCVTIILFLAANASRLGSRLGDTPTAQQARGAARGLVAHSALLGALWGVAFNMLPSSTGAGLTGAGTMGLGGLLVISAVALVNFPQALAAFTIPLIVGGLGALVGGQASADLTVQGALLMAFTFVMVTVTFNHASAFVAHRASELAVKEKGEIIGLLLGEFEQTTSDWIWAFDADGSLTRVSSGFTNATGVPEADLLGADFIHFLRCITPPQDPLMGRIEEDVAQRGTFQNLELRVTADGEERWWSLTGKPAYDEAGTYIGYMGTTSDITERKAAERRITVLAHHDSMTGLLNRTKFTEQLGSCVARLERYGTPFAVMFLDLDHFKSVNDSRGHMAGDRLLVQVARRIQSLVRETDLVARLGGDEFALILPHDTDADHLSVLATRLINAIREPYEVDGDDPVSIGVSVGIAIAPINGTRPDQLLRNADLALYRAKADGRSVYRFFEMQMDSEARERRLLEAELRDAIANGELVLHYQPLVSAKDHQPTGFEALVRWNHPIRGLVPPAEFIPIAEQSNLIVEIGDWTIEQACRTAANWPEGLTVAVNLSAKHFHRSDISTVVKKALAISGLDARRLEIEITEGLLIDDPDAVIAKLAEVRDLGVTVAMDDFGTGYSSLSYLLKFPFDKIKIDRSFVDAASDDEVARDILRAIASLGKTLKVTITAEGVETEAQAEFLAEIACHQLQGFLFARPLDAVELPHYLMTHVPTRAAAVKAEAELALAS</sequence>
<dbReference type="InterPro" id="IPR000700">
    <property type="entry name" value="PAS-assoc_C"/>
</dbReference>
<dbReference type="RefSeq" id="WP_386832031.1">
    <property type="nucleotide sequence ID" value="NZ_JBHUNP010000001.1"/>
</dbReference>
<dbReference type="InterPro" id="IPR043128">
    <property type="entry name" value="Rev_trsase/Diguanyl_cyclase"/>
</dbReference>
<feature type="domain" description="EAL" evidence="4">
    <location>
        <begin position="530"/>
        <end position="780"/>
    </location>
</feature>
<evidence type="ECO:0000259" key="4">
    <source>
        <dbReference type="PROSITE" id="PS50883"/>
    </source>
</evidence>
<dbReference type="PROSITE" id="PS50112">
    <property type="entry name" value="PAS"/>
    <property type="match status" value="1"/>
</dbReference>
<feature type="domain" description="PAS" evidence="2">
    <location>
        <begin position="237"/>
        <end position="301"/>
    </location>
</feature>
<feature type="transmembrane region" description="Helical" evidence="1">
    <location>
        <begin position="39"/>
        <end position="63"/>
    </location>
</feature>
<dbReference type="Pfam" id="PF00990">
    <property type="entry name" value="GGDEF"/>
    <property type="match status" value="1"/>
</dbReference>
<dbReference type="Pfam" id="PF00563">
    <property type="entry name" value="EAL"/>
    <property type="match status" value="1"/>
</dbReference>
<feature type="transmembrane region" description="Helical" evidence="1">
    <location>
        <begin position="109"/>
        <end position="128"/>
    </location>
</feature>
<dbReference type="NCBIfam" id="TIGR00254">
    <property type="entry name" value="GGDEF"/>
    <property type="match status" value="1"/>
</dbReference>
<proteinExistence type="predicted"/>
<keyword evidence="1" id="KW-1133">Transmembrane helix</keyword>
<dbReference type="SUPFAM" id="SSF55073">
    <property type="entry name" value="Nucleotide cyclase"/>
    <property type="match status" value="1"/>
</dbReference>
<dbReference type="PROSITE" id="PS50883">
    <property type="entry name" value="EAL"/>
    <property type="match status" value="1"/>
</dbReference>
<evidence type="ECO:0000313" key="7">
    <source>
        <dbReference type="Proteomes" id="UP001597521"/>
    </source>
</evidence>
<evidence type="ECO:0000313" key="6">
    <source>
        <dbReference type="EMBL" id="MFD2646987.1"/>
    </source>
</evidence>
<feature type="domain" description="PAC" evidence="3">
    <location>
        <begin position="302"/>
        <end position="355"/>
    </location>
</feature>
<dbReference type="PANTHER" id="PTHR44757">
    <property type="entry name" value="DIGUANYLATE CYCLASE DGCP"/>
    <property type="match status" value="1"/>
</dbReference>
<dbReference type="InterPro" id="IPR029787">
    <property type="entry name" value="Nucleotide_cyclase"/>
</dbReference>
<dbReference type="InterPro" id="IPR052155">
    <property type="entry name" value="Biofilm_reg_signaling"/>
</dbReference>
<feature type="transmembrane region" description="Helical" evidence="1">
    <location>
        <begin position="134"/>
        <end position="155"/>
    </location>
</feature>
<dbReference type="InterPro" id="IPR000014">
    <property type="entry name" value="PAS"/>
</dbReference>
<evidence type="ECO:0000259" key="5">
    <source>
        <dbReference type="PROSITE" id="PS50887"/>
    </source>
</evidence>
<keyword evidence="1" id="KW-0812">Transmembrane</keyword>
<dbReference type="InterPro" id="IPR013656">
    <property type="entry name" value="PAS_4"/>
</dbReference>
<reference evidence="7" key="1">
    <citation type="journal article" date="2019" name="Int. J. Syst. Evol. Microbiol.">
        <title>The Global Catalogue of Microorganisms (GCM) 10K type strain sequencing project: providing services to taxonomists for standard genome sequencing and annotation.</title>
        <authorList>
            <consortium name="The Broad Institute Genomics Platform"/>
            <consortium name="The Broad Institute Genome Sequencing Center for Infectious Disease"/>
            <person name="Wu L."/>
            <person name="Ma J."/>
        </authorList>
    </citation>
    <scope>NUCLEOTIDE SEQUENCE [LARGE SCALE GENOMIC DNA]</scope>
    <source>
        <strain evidence="7">CCM 7427</strain>
    </source>
</reference>
<evidence type="ECO:0000259" key="3">
    <source>
        <dbReference type="PROSITE" id="PS50113"/>
    </source>
</evidence>
<keyword evidence="7" id="KW-1185">Reference proteome</keyword>
<dbReference type="SMART" id="SM00052">
    <property type="entry name" value="EAL"/>
    <property type="match status" value="1"/>
</dbReference>